<dbReference type="AlphaFoldDB" id="A0A0N0C5U0"/>
<evidence type="ECO:0000313" key="8">
    <source>
        <dbReference type="EMBL" id="KOY17747.1"/>
    </source>
</evidence>
<keyword evidence="2" id="KW-0805">Transcription regulation</keyword>
<accession>A0A0N0C5U0</accession>
<dbReference type="Pfam" id="PF08281">
    <property type="entry name" value="Sigma70_r4_2"/>
    <property type="match status" value="1"/>
</dbReference>
<dbReference type="InterPro" id="IPR039425">
    <property type="entry name" value="RNA_pol_sigma-70-like"/>
</dbReference>
<dbReference type="InterPro" id="IPR013249">
    <property type="entry name" value="RNA_pol_sigma70_r4_t2"/>
</dbReference>
<comment type="caution">
    <text evidence="8">The sequence shown here is derived from an EMBL/GenBank/DDBJ whole genome shotgun (WGS) entry which is preliminary data.</text>
</comment>
<dbReference type="Gene3D" id="1.10.1740.10">
    <property type="match status" value="1"/>
</dbReference>
<dbReference type="NCBIfam" id="TIGR02937">
    <property type="entry name" value="sigma70-ECF"/>
    <property type="match status" value="1"/>
</dbReference>
<feature type="domain" description="RNA polymerase sigma factor 70 region 4 type 2" evidence="7">
    <location>
        <begin position="119"/>
        <end position="170"/>
    </location>
</feature>
<keyword evidence="5" id="KW-0804">Transcription</keyword>
<protein>
    <submittedName>
        <fullName evidence="8">RNA polymerase subunit sigma-24</fullName>
    </submittedName>
</protein>
<evidence type="ECO:0000256" key="3">
    <source>
        <dbReference type="ARBA" id="ARBA00023082"/>
    </source>
</evidence>
<gene>
    <name evidence="8" type="ORF">AMS66_04130</name>
</gene>
<dbReference type="EMBL" id="LITU01000035">
    <property type="protein sequence ID" value="KOY17747.1"/>
    <property type="molecule type" value="Genomic_DNA"/>
</dbReference>
<dbReference type="SUPFAM" id="SSF88946">
    <property type="entry name" value="Sigma2 domain of RNA polymerase sigma factors"/>
    <property type="match status" value="1"/>
</dbReference>
<organism evidence="8 9">
    <name type="scientific">Paenibacillus xylanivorans</name>
    <dbReference type="NCBI Taxonomy" id="1705561"/>
    <lineage>
        <taxon>Bacteria</taxon>
        <taxon>Bacillati</taxon>
        <taxon>Bacillota</taxon>
        <taxon>Bacilli</taxon>
        <taxon>Bacillales</taxon>
        <taxon>Paenibacillaceae</taxon>
        <taxon>Paenibacillus</taxon>
    </lineage>
</organism>
<keyword evidence="4" id="KW-0238">DNA-binding</keyword>
<keyword evidence="9" id="KW-1185">Reference proteome</keyword>
<dbReference type="Proteomes" id="UP000037688">
    <property type="component" value="Unassembled WGS sequence"/>
</dbReference>
<keyword evidence="3" id="KW-0731">Sigma factor</keyword>
<dbReference type="CDD" id="cd06171">
    <property type="entry name" value="Sigma70_r4"/>
    <property type="match status" value="1"/>
</dbReference>
<dbReference type="Gene3D" id="1.10.10.10">
    <property type="entry name" value="Winged helix-like DNA-binding domain superfamily/Winged helix DNA-binding domain"/>
    <property type="match status" value="1"/>
</dbReference>
<dbReference type="SUPFAM" id="SSF88659">
    <property type="entry name" value="Sigma3 and sigma4 domains of RNA polymerase sigma factors"/>
    <property type="match status" value="1"/>
</dbReference>
<dbReference type="PANTHER" id="PTHR43133:SF8">
    <property type="entry name" value="RNA POLYMERASE SIGMA FACTOR HI_1459-RELATED"/>
    <property type="match status" value="1"/>
</dbReference>
<feature type="domain" description="RNA polymerase sigma-70 region 2" evidence="6">
    <location>
        <begin position="24"/>
        <end position="90"/>
    </location>
</feature>
<evidence type="ECO:0000259" key="7">
    <source>
        <dbReference type="Pfam" id="PF08281"/>
    </source>
</evidence>
<dbReference type="GO" id="GO:0006352">
    <property type="term" value="P:DNA-templated transcription initiation"/>
    <property type="evidence" value="ECO:0007669"/>
    <property type="project" value="InterPro"/>
</dbReference>
<evidence type="ECO:0000259" key="6">
    <source>
        <dbReference type="Pfam" id="PF04542"/>
    </source>
</evidence>
<evidence type="ECO:0000256" key="4">
    <source>
        <dbReference type="ARBA" id="ARBA00023125"/>
    </source>
</evidence>
<dbReference type="RefSeq" id="WP_053779585.1">
    <property type="nucleotide sequence ID" value="NZ_LITU01000035.1"/>
</dbReference>
<sequence>MSGAHDTKPVYPDEQESITIFEDMYEQYRQRISKYFSVKLNPLVADDLTQQVFLKAVENIHSFKGSSNLFTWIFKIAQNTVKNEYRRLSRQKESPYDFTDYESQSISLEFTKHVDIRIDIGSALKKLDEIDQEIIALRFFVDCTLPEISKIVGRRESAVKNRLYRALEKLRKELKEWGDIAIMSIQDLISIVNKGVSHDTNDRTKKVHQDLFDELNSSVERVSTKYKHHPSQKVVIEIYPDLPTFHQAVGETDAPNWFMGTYEGRILKIVSPLNPGPEHTYQSILKSTVHLFAMWLISDINPTAPKWIRQGIGGYEANQMSRDFIKGSTEDSIRNQTIPSFDELNNDTWDFETMKGFQFSYMMVEFVVERYGIEALNKLIRNPQDFEGIFQCSETELHEQWVNYIKI</sequence>
<dbReference type="InterPro" id="IPR007627">
    <property type="entry name" value="RNA_pol_sigma70_r2"/>
</dbReference>
<dbReference type="PATRIC" id="fig|1705561.3.peg.489"/>
<evidence type="ECO:0000256" key="1">
    <source>
        <dbReference type="ARBA" id="ARBA00010641"/>
    </source>
</evidence>
<dbReference type="Pfam" id="PF04542">
    <property type="entry name" value="Sigma70_r2"/>
    <property type="match status" value="1"/>
</dbReference>
<evidence type="ECO:0000256" key="5">
    <source>
        <dbReference type="ARBA" id="ARBA00023163"/>
    </source>
</evidence>
<dbReference type="GO" id="GO:0003677">
    <property type="term" value="F:DNA binding"/>
    <property type="evidence" value="ECO:0007669"/>
    <property type="project" value="UniProtKB-KW"/>
</dbReference>
<dbReference type="InterPro" id="IPR036388">
    <property type="entry name" value="WH-like_DNA-bd_sf"/>
</dbReference>
<dbReference type="InterPro" id="IPR014284">
    <property type="entry name" value="RNA_pol_sigma-70_dom"/>
</dbReference>
<dbReference type="OrthoDB" id="3472490at2"/>
<dbReference type="PANTHER" id="PTHR43133">
    <property type="entry name" value="RNA POLYMERASE ECF-TYPE SIGMA FACTO"/>
    <property type="match status" value="1"/>
</dbReference>
<evidence type="ECO:0000256" key="2">
    <source>
        <dbReference type="ARBA" id="ARBA00023015"/>
    </source>
</evidence>
<dbReference type="InterPro" id="IPR013324">
    <property type="entry name" value="RNA_pol_sigma_r3/r4-like"/>
</dbReference>
<proteinExistence type="inferred from homology"/>
<name>A0A0N0C5U0_9BACL</name>
<reference evidence="8 9" key="1">
    <citation type="submission" date="2015-08" db="EMBL/GenBank/DDBJ databases">
        <title>Draft genome sequence of cellulolytic and xylanolytic Paenibacillus sp. A59, isolated from a decaying forest soil from Patagonia, Argentina.</title>
        <authorList>
            <person name="Ghio S."/>
            <person name="Caceres A.M."/>
            <person name="Talia P."/>
            <person name="Grasso D."/>
            <person name="Campos E."/>
        </authorList>
    </citation>
    <scope>NUCLEOTIDE SEQUENCE [LARGE SCALE GENOMIC DNA]</scope>
    <source>
        <strain evidence="8 9">A59</strain>
    </source>
</reference>
<comment type="similarity">
    <text evidence="1">Belongs to the sigma-70 factor family. ECF subfamily.</text>
</comment>
<evidence type="ECO:0000313" key="9">
    <source>
        <dbReference type="Proteomes" id="UP000037688"/>
    </source>
</evidence>
<dbReference type="GO" id="GO:0016987">
    <property type="term" value="F:sigma factor activity"/>
    <property type="evidence" value="ECO:0007669"/>
    <property type="project" value="UniProtKB-KW"/>
</dbReference>
<dbReference type="InterPro" id="IPR013325">
    <property type="entry name" value="RNA_pol_sigma_r2"/>
</dbReference>